<dbReference type="SUPFAM" id="SSF56954">
    <property type="entry name" value="Outer membrane efflux proteins (OEP)"/>
    <property type="match status" value="1"/>
</dbReference>
<comment type="caution">
    <text evidence="9">The sequence shown here is derived from an EMBL/GenBank/DDBJ whole genome shotgun (WGS) entry which is preliminary data.</text>
</comment>
<dbReference type="PANTHER" id="PTHR30026:SF20">
    <property type="entry name" value="OUTER MEMBRANE PROTEIN TOLC"/>
    <property type="match status" value="1"/>
</dbReference>
<dbReference type="InterPro" id="IPR003423">
    <property type="entry name" value="OMP_efflux"/>
</dbReference>
<protein>
    <submittedName>
        <fullName evidence="9">TolC family protein</fullName>
    </submittedName>
</protein>
<dbReference type="GO" id="GO:0015562">
    <property type="term" value="F:efflux transmembrane transporter activity"/>
    <property type="evidence" value="ECO:0007669"/>
    <property type="project" value="InterPro"/>
</dbReference>
<comment type="subcellular location">
    <subcellularLocation>
        <location evidence="1">Cell outer membrane</location>
    </subcellularLocation>
</comment>
<keyword evidence="10" id="KW-1185">Reference proteome</keyword>
<dbReference type="Gene3D" id="1.20.1600.10">
    <property type="entry name" value="Outer membrane efflux proteins (OEP)"/>
    <property type="match status" value="1"/>
</dbReference>
<evidence type="ECO:0000256" key="8">
    <source>
        <dbReference type="SAM" id="Coils"/>
    </source>
</evidence>
<dbReference type="InterPro" id="IPR051906">
    <property type="entry name" value="TolC-like"/>
</dbReference>
<dbReference type="Pfam" id="PF02321">
    <property type="entry name" value="OEP"/>
    <property type="match status" value="2"/>
</dbReference>
<dbReference type="GO" id="GO:0015288">
    <property type="term" value="F:porin activity"/>
    <property type="evidence" value="ECO:0007669"/>
    <property type="project" value="TreeGrafter"/>
</dbReference>
<evidence type="ECO:0000313" key="9">
    <source>
        <dbReference type="EMBL" id="PSR55084.1"/>
    </source>
</evidence>
<dbReference type="PANTHER" id="PTHR30026">
    <property type="entry name" value="OUTER MEMBRANE PROTEIN TOLC"/>
    <property type="match status" value="1"/>
</dbReference>
<evidence type="ECO:0000256" key="1">
    <source>
        <dbReference type="ARBA" id="ARBA00004442"/>
    </source>
</evidence>
<evidence type="ECO:0000256" key="6">
    <source>
        <dbReference type="ARBA" id="ARBA00023136"/>
    </source>
</evidence>
<keyword evidence="5" id="KW-0812">Transmembrane</keyword>
<keyword evidence="3" id="KW-0813">Transport</keyword>
<dbReference type="EMBL" id="PYFT01000001">
    <property type="protein sequence ID" value="PSR55084.1"/>
    <property type="molecule type" value="Genomic_DNA"/>
</dbReference>
<gene>
    <name evidence="9" type="ORF">AHMF7605_17025</name>
</gene>
<dbReference type="RefSeq" id="WP_106931262.1">
    <property type="nucleotide sequence ID" value="NZ_PYFT01000001.1"/>
</dbReference>
<dbReference type="OrthoDB" id="1674528at2"/>
<evidence type="ECO:0000256" key="7">
    <source>
        <dbReference type="ARBA" id="ARBA00023237"/>
    </source>
</evidence>
<reference evidence="9 10" key="1">
    <citation type="submission" date="2018-03" db="EMBL/GenBank/DDBJ databases">
        <title>Adhaeribacter sp. HMF7605 Genome sequencing and assembly.</title>
        <authorList>
            <person name="Kang H."/>
            <person name="Kang J."/>
            <person name="Cha I."/>
            <person name="Kim H."/>
            <person name="Joh K."/>
        </authorList>
    </citation>
    <scope>NUCLEOTIDE SEQUENCE [LARGE SCALE GENOMIC DNA]</scope>
    <source>
        <strain evidence="9 10">HMF7605</strain>
    </source>
</reference>
<evidence type="ECO:0000313" key="10">
    <source>
        <dbReference type="Proteomes" id="UP000240357"/>
    </source>
</evidence>
<dbReference type="GO" id="GO:0009279">
    <property type="term" value="C:cell outer membrane"/>
    <property type="evidence" value="ECO:0007669"/>
    <property type="project" value="UniProtKB-SubCell"/>
</dbReference>
<keyword evidence="8" id="KW-0175">Coiled coil</keyword>
<feature type="coiled-coil region" evidence="8">
    <location>
        <begin position="366"/>
        <end position="393"/>
    </location>
</feature>
<keyword evidence="4" id="KW-1134">Transmembrane beta strand</keyword>
<evidence type="ECO:0000256" key="4">
    <source>
        <dbReference type="ARBA" id="ARBA00022452"/>
    </source>
</evidence>
<dbReference type="Proteomes" id="UP000240357">
    <property type="component" value="Unassembled WGS sequence"/>
</dbReference>
<evidence type="ECO:0000256" key="3">
    <source>
        <dbReference type="ARBA" id="ARBA00022448"/>
    </source>
</evidence>
<dbReference type="GO" id="GO:1990281">
    <property type="term" value="C:efflux pump complex"/>
    <property type="evidence" value="ECO:0007669"/>
    <property type="project" value="TreeGrafter"/>
</dbReference>
<organism evidence="9 10">
    <name type="scientific">Adhaeribacter arboris</name>
    <dbReference type="NCBI Taxonomy" id="2072846"/>
    <lineage>
        <taxon>Bacteria</taxon>
        <taxon>Pseudomonadati</taxon>
        <taxon>Bacteroidota</taxon>
        <taxon>Cytophagia</taxon>
        <taxon>Cytophagales</taxon>
        <taxon>Hymenobacteraceae</taxon>
        <taxon>Adhaeribacter</taxon>
    </lineage>
</organism>
<name>A0A2T2YHV2_9BACT</name>
<evidence type="ECO:0000256" key="2">
    <source>
        <dbReference type="ARBA" id="ARBA00007613"/>
    </source>
</evidence>
<comment type="similarity">
    <text evidence="2">Belongs to the outer membrane factor (OMF) (TC 1.B.17) family.</text>
</comment>
<proteinExistence type="inferred from homology"/>
<accession>A0A2T2YHV2</accession>
<evidence type="ECO:0000256" key="5">
    <source>
        <dbReference type="ARBA" id="ARBA00022692"/>
    </source>
</evidence>
<dbReference type="AlphaFoldDB" id="A0A2T2YHV2"/>
<keyword evidence="7" id="KW-0998">Cell outer membrane</keyword>
<sequence>MKTNYSLLTFTLVVCLFLPLVYPAKAQTVLDIYVKEGLQHNLVLQQKSVGIEKALLALKEANAAFLPTVAINSSYITGQGGRYFDFPLGDMLNPVYQTLNQLTDSKDFSQVSNVEAYLNPSNFYDAHVRTSLPIVNSNLHYNRDIQKQRIELQEHEVNTYKRELTKDIKLAYYNYLTALAGIDVYQSTLNLVNKNLAVNESLVKNGKGLPANLIRARSEVEKVNAALTTAQTQVKNAQHYFNFLLNKPLDADIDTSYQLAEAVAIVPDTPDLTGVEKREELLALRRGRQIQETVCEMNRQFWVPQVSGFLDVGTQTQDWKFNNKARYYLGGVQLDIPVFTGNRNKYRIQQSDLDLKQITLQENQVTQQLQLAITVAQNNISAAQREYQSALVQLKAAESYYRLIEVGFREGIYSLIEFIDARNQLTSAQLQKNMQTYKVLQNAATLERETAAYVISN</sequence>
<keyword evidence="6" id="KW-0472">Membrane</keyword>